<evidence type="ECO:0000256" key="3">
    <source>
        <dbReference type="SAM" id="MobiDB-lite"/>
    </source>
</evidence>
<gene>
    <name evidence="6" type="ORF">Dda_9372</name>
</gene>
<dbReference type="Pfam" id="PF24883">
    <property type="entry name" value="NPHP3_N"/>
    <property type="match status" value="1"/>
</dbReference>
<dbReference type="InterPro" id="IPR002110">
    <property type="entry name" value="Ankyrin_rpt"/>
</dbReference>
<dbReference type="InterPro" id="IPR036770">
    <property type="entry name" value="Ankyrin_rpt-contain_sf"/>
</dbReference>
<sequence length="1372" mass="154742">MANANLKLNALNDSGGMNNATAQTTIQASPCWARGKEKFLLLLLQSKRPPSTPEIDDFMQENAHLDGAIDSCKKAQKSADSSYKEKARGRLVGKLLTTLTIIKDVADPFLDFAPESVGVTDMENCELIFGACNNIANILLTCRLYERRYQDPPKDGMNTGQDIGSREVEEKIIGAIPDIIASILDFSWHVRLMFKKNKFLRALTETFSPKLKEKIAEIETGYASLRQVANDAFQERIMDSIDDLRNNFNQERDELRSLIFPALDEFRSSLNDISTVKATIEVSKLREGFRQKRADLRPSDTHSQQFDMIFDPVSKYADHICQWLFTDPHFKLWELDDDDVEQKKLFQEEILKSRKDSDLAVPQIPRLFYIQARPGFGKSVTLASAVRRLSYSPDGIMGYFFFKQGDDATQRCLRALTSLATQLFDDRHARTEEELMQLTAALERMREVALATASQGRDSTNTITFTAEMLKETIKSIGSAIGKRIYLVVDAIDECVDHEAETLIPFLMELAELDTFRILISSRENEQLENIFKDELESKENDAKSEKLKPEPTDCVVTKKATILNITEERNSTDMEIYLRASLRQIMSHRFVGSHSKSQTEEDTARIVRNIKAKANGMFTYAGIVIASLEQPSQLTLAQKLKNLPDGMDDLYRQRLEDLNFEEKKLILIALKFIVWGFGGVTTTEIAEHYKCVYEDIEATSGADEETANGANPESENIEEVEPEDSTHDESFPQTYDAMADPEIAETVYHLTKSGRDFFKFGNNLRSIEVVHKTVKDWVENEANKIKKWHETIGATRPQIRVNENGELNVTLPVPPGLLSGGRGVSIELQTEREAQLDLAISLLTVLQNPLFRERYLNFTLVGNNGDKDITKSEEAVEAANEQSTRNGHSFSLEAYEEKTRPIPYEARHLLSHLRRVEEIWPKEDRQGPKWATFWEVFLGFVESDSFTPWLAKWAQWAEGYSEEASLVEFQSMKPIHVFANEGLSMLVEFLLVKIGADPNEPDDKTRTPLVLAILSSKQPETTLRVLIEHGADINTIWLGTSCWYLLISQIWLAGWVRFEHPPRPDLVEIAKLFIKQGVDINQHLDLMWPGNTATALHVAVSAKSIELFQALMEQPDVDVHAEDVEGMTALSWVNITHSTDYPLEIARQMVKSLLDAGADPNHQDKNSGAPLTYAVEAQNKECVELLLQHGADVNDDDNQGLTALHAAATPKSDDGLAFQTVEGFVDGFTADWSNDRDYNRQIHADCPTPAHLPVSYWEIIVEEMNQLQIGTLAIGYLGDGCMTRFPPGAAQDTDDTYALQHDGQLRSAKMSNYNAGVIFYTLNGEYLGPAFTNIRGRLFPCFGSHIKCKGKFNFGAEPFMFKDMNQSKDTN</sequence>
<evidence type="ECO:0000256" key="1">
    <source>
        <dbReference type="ARBA" id="ARBA00022737"/>
    </source>
</evidence>
<dbReference type="InterPro" id="IPR003877">
    <property type="entry name" value="SPRY_dom"/>
</dbReference>
<dbReference type="Gene3D" id="2.60.120.920">
    <property type="match status" value="1"/>
</dbReference>
<dbReference type="SUPFAM" id="SSF49899">
    <property type="entry name" value="Concanavalin A-like lectins/glucanases"/>
    <property type="match status" value="1"/>
</dbReference>
<dbReference type="SUPFAM" id="SSF48403">
    <property type="entry name" value="Ankyrin repeat"/>
    <property type="match status" value="1"/>
</dbReference>
<evidence type="ECO:0000256" key="2">
    <source>
        <dbReference type="PROSITE-ProRule" id="PRU00023"/>
    </source>
</evidence>
<dbReference type="PANTHER" id="PTHR10039">
    <property type="entry name" value="AMELOGENIN"/>
    <property type="match status" value="1"/>
</dbReference>
<feature type="repeat" description="ANK" evidence="2">
    <location>
        <begin position="1167"/>
        <end position="1199"/>
    </location>
</feature>
<dbReference type="InterPro" id="IPR043136">
    <property type="entry name" value="B30.2/SPRY_sf"/>
</dbReference>
<comment type="caution">
    <text evidence="6">The sequence shown here is derived from an EMBL/GenBank/DDBJ whole genome shotgun (WGS) entry which is preliminary data.</text>
</comment>
<keyword evidence="1" id="KW-0677">Repeat</keyword>
<keyword evidence="7" id="KW-1185">Reference proteome</keyword>
<proteinExistence type="predicted"/>
<keyword evidence="2" id="KW-0040">ANK repeat</keyword>
<feature type="compositionally biased region" description="Polar residues" evidence="3">
    <location>
        <begin position="881"/>
        <end position="890"/>
    </location>
</feature>
<feature type="region of interest" description="Disordered" evidence="3">
    <location>
        <begin position="701"/>
        <end position="731"/>
    </location>
</feature>
<dbReference type="InterPro" id="IPR027417">
    <property type="entry name" value="P-loop_NTPase"/>
</dbReference>
<dbReference type="InterPro" id="IPR044736">
    <property type="entry name" value="Gid1/RanBPM/SPLA_SPRY"/>
</dbReference>
<reference evidence="6" key="1">
    <citation type="submission" date="2023-01" db="EMBL/GenBank/DDBJ databases">
        <title>The chitinases involved in constricting ring structure development in the nematode-trapping fungus Drechslerella dactyloides.</title>
        <authorList>
            <person name="Wang R."/>
            <person name="Zhang L."/>
            <person name="Tang P."/>
            <person name="Li S."/>
            <person name="Liang L."/>
        </authorList>
    </citation>
    <scope>NUCLEOTIDE SEQUENCE</scope>
    <source>
        <strain evidence="6">YMF1.00031</strain>
    </source>
</reference>
<dbReference type="PANTHER" id="PTHR10039:SF14">
    <property type="entry name" value="NACHT DOMAIN-CONTAINING PROTEIN"/>
    <property type="match status" value="1"/>
</dbReference>
<protein>
    <submittedName>
        <fullName evidence="6">Ankyrin-3</fullName>
    </submittedName>
</protein>
<dbReference type="Pfam" id="PF00622">
    <property type="entry name" value="SPRY"/>
    <property type="match status" value="1"/>
</dbReference>
<feature type="domain" description="SPRY" evidence="4">
    <location>
        <begin position="1313"/>
        <end position="1357"/>
    </location>
</feature>
<feature type="region of interest" description="Disordered" evidence="3">
    <location>
        <begin position="874"/>
        <end position="893"/>
    </location>
</feature>
<dbReference type="SMART" id="SM00248">
    <property type="entry name" value="ANK"/>
    <property type="match status" value="6"/>
</dbReference>
<dbReference type="InterPro" id="IPR056884">
    <property type="entry name" value="NPHP3-like_N"/>
</dbReference>
<dbReference type="InterPro" id="IPR013320">
    <property type="entry name" value="ConA-like_dom_sf"/>
</dbReference>
<evidence type="ECO:0000259" key="4">
    <source>
        <dbReference type="Pfam" id="PF00622"/>
    </source>
</evidence>
<dbReference type="Gene3D" id="1.25.40.20">
    <property type="entry name" value="Ankyrin repeat-containing domain"/>
    <property type="match status" value="2"/>
</dbReference>
<dbReference type="CDD" id="cd12885">
    <property type="entry name" value="SPRY_RanBP_like"/>
    <property type="match status" value="1"/>
</dbReference>
<dbReference type="PROSITE" id="PS50088">
    <property type="entry name" value="ANK_REPEAT"/>
    <property type="match status" value="2"/>
</dbReference>
<feature type="repeat" description="ANK" evidence="2">
    <location>
        <begin position="1005"/>
        <end position="1035"/>
    </location>
</feature>
<organism evidence="6 7">
    <name type="scientific">Drechslerella dactyloides</name>
    <name type="common">Nematode-trapping fungus</name>
    <name type="synonym">Arthrobotrys dactyloides</name>
    <dbReference type="NCBI Taxonomy" id="74499"/>
    <lineage>
        <taxon>Eukaryota</taxon>
        <taxon>Fungi</taxon>
        <taxon>Dikarya</taxon>
        <taxon>Ascomycota</taxon>
        <taxon>Pezizomycotina</taxon>
        <taxon>Orbiliomycetes</taxon>
        <taxon>Orbiliales</taxon>
        <taxon>Orbiliaceae</taxon>
        <taxon>Drechslerella</taxon>
    </lineage>
</organism>
<dbReference type="PROSITE" id="PS50297">
    <property type="entry name" value="ANK_REP_REGION"/>
    <property type="match status" value="2"/>
</dbReference>
<evidence type="ECO:0000313" key="6">
    <source>
        <dbReference type="EMBL" id="KAJ6255913.1"/>
    </source>
</evidence>
<dbReference type="Proteomes" id="UP001221413">
    <property type="component" value="Unassembled WGS sequence"/>
</dbReference>
<dbReference type="EMBL" id="JAQGDS010000017">
    <property type="protein sequence ID" value="KAJ6255913.1"/>
    <property type="molecule type" value="Genomic_DNA"/>
</dbReference>
<feature type="domain" description="Nephrocystin 3-like N-terminal" evidence="5">
    <location>
        <begin position="362"/>
        <end position="523"/>
    </location>
</feature>
<accession>A0AAD6IPK3</accession>
<dbReference type="Gene3D" id="3.40.50.300">
    <property type="entry name" value="P-loop containing nucleotide triphosphate hydrolases"/>
    <property type="match status" value="1"/>
</dbReference>
<evidence type="ECO:0000259" key="5">
    <source>
        <dbReference type="Pfam" id="PF24883"/>
    </source>
</evidence>
<name>A0AAD6IPK3_DREDA</name>
<dbReference type="Pfam" id="PF12796">
    <property type="entry name" value="Ank_2"/>
    <property type="match status" value="1"/>
</dbReference>
<evidence type="ECO:0000313" key="7">
    <source>
        <dbReference type="Proteomes" id="UP001221413"/>
    </source>
</evidence>